<evidence type="ECO:0000256" key="4">
    <source>
        <dbReference type="SAM" id="Phobius"/>
    </source>
</evidence>
<dbReference type="SUPFAM" id="SSF48317">
    <property type="entry name" value="Acid phosphatase/Vanadium-dependent haloperoxidase"/>
    <property type="match status" value="1"/>
</dbReference>
<dbReference type="PANTHER" id="PTHR14969:SF13">
    <property type="entry name" value="AT30094P"/>
    <property type="match status" value="1"/>
</dbReference>
<comment type="catalytic activity">
    <reaction evidence="3">
        <text>di-trans,octa-cis-undecaprenyl diphosphate + H2O = di-trans,octa-cis-undecaprenyl phosphate + phosphate + H(+)</text>
        <dbReference type="Rhea" id="RHEA:28094"/>
        <dbReference type="ChEBI" id="CHEBI:15377"/>
        <dbReference type="ChEBI" id="CHEBI:15378"/>
        <dbReference type="ChEBI" id="CHEBI:43474"/>
        <dbReference type="ChEBI" id="CHEBI:58405"/>
        <dbReference type="ChEBI" id="CHEBI:60392"/>
        <dbReference type="EC" id="3.6.1.27"/>
    </reaction>
</comment>
<dbReference type="Gene3D" id="1.20.144.10">
    <property type="entry name" value="Phosphatidic acid phosphatase type 2/haloperoxidase"/>
    <property type="match status" value="1"/>
</dbReference>
<feature type="transmembrane region" description="Helical" evidence="4">
    <location>
        <begin position="63"/>
        <end position="84"/>
    </location>
</feature>
<gene>
    <name evidence="6" type="ORF">FM037_27140</name>
</gene>
<dbReference type="Proteomes" id="UP000315947">
    <property type="component" value="Chromosome"/>
</dbReference>
<dbReference type="PANTHER" id="PTHR14969">
    <property type="entry name" value="SPHINGOSINE-1-PHOSPHATE PHOSPHOHYDROLASE"/>
    <property type="match status" value="1"/>
</dbReference>
<dbReference type="InterPro" id="IPR000326">
    <property type="entry name" value="PAP2/HPO"/>
</dbReference>
<dbReference type="CDD" id="cd01610">
    <property type="entry name" value="PAP2_like"/>
    <property type="match status" value="1"/>
</dbReference>
<feature type="transmembrane region" description="Helical" evidence="4">
    <location>
        <begin position="245"/>
        <end position="266"/>
    </location>
</feature>
<feature type="transmembrane region" description="Helical" evidence="4">
    <location>
        <begin position="161"/>
        <end position="181"/>
    </location>
</feature>
<keyword evidence="4" id="KW-1133">Transmembrane helix</keyword>
<keyword evidence="4" id="KW-0472">Membrane</keyword>
<evidence type="ECO:0000256" key="2">
    <source>
        <dbReference type="ARBA" id="ARBA00032707"/>
    </source>
</evidence>
<evidence type="ECO:0000313" key="6">
    <source>
        <dbReference type="EMBL" id="QDO86265.1"/>
    </source>
</evidence>
<feature type="transmembrane region" description="Helical" evidence="4">
    <location>
        <begin position="91"/>
        <end position="109"/>
    </location>
</feature>
<dbReference type="Pfam" id="PF01569">
    <property type="entry name" value="PAP2"/>
    <property type="match status" value="1"/>
</dbReference>
<dbReference type="EMBL" id="CP041614">
    <property type="protein sequence ID" value="QDO86265.1"/>
    <property type="molecule type" value="Genomic_DNA"/>
</dbReference>
<dbReference type="SMART" id="SM00014">
    <property type="entry name" value="acidPPc"/>
    <property type="match status" value="1"/>
</dbReference>
<accession>A0ABX5X4I2</accession>
<feature type="transmembrane region" description="Helical" evidence="4">
    <location>
        <begin position="136"/>
        <end position="154"/>
    </location>
</feature>
<dbReference type="EC" id="3.6.1.27" evidence="1"/>
<feature type="domain" description="Phosphatidic acid phosphatase type 2/haloperoxidase" evidence="5">
    <location>
        <begin position="92"/>
        <end position="202"/>
    </location>
</feature>
<organism evidence="6 7">
    <name type="scientific">Shewanella psychropiezotolerans</name>
    <dbReference type="NCBI Taxonomy" id="2593655"/>
    <lineage>
        <taxon>Bacteria</taxon>
        <taxon>Pseudomonadati</taxon>
        <taxon>Pseudomonadota</taxon>
        <taxon>Gammaproteobacteria</taxon>
        <taxon>Alteromonadales</taxon>
        <taxon>Shewanellaceae</taxon>
        <taxon>Shewanella</taxon>
    </lineage>
</organism>
<feature type="transmembrane region" description="Helical" evidence="4">
    <location>
        <begin position="21"/>
        <end position="43"/>
    </location>
</feature>
<proteinExistence type="predicted"/>
<protein>
    <recommendedName>
        <fullName evidence="1">undecaprenyl-diphosphate phosphatase</fullName>
        <ecNumber evidence="1">3.6.1.27</ecNumber>
    </recommendedName>
    <alternativeName>
        <fullName evidence="2">Undecaprenyl pyrophosphate phosphatase</fullName>
    </alternativeName>
</protein>
<evidence type="ECO:0000313" key="7">
    <source>
        <dbReference type="Proteomes" id="UP000315947"/>
    </source>
</evidence>
<evidence type="ECO:0000259" key="5">
    <source>
        <dbReference type="SMART" id="SM00014"/>
    </source>
</evidence>
<feature type="transmembrane region" description="Helical" evidence="4">
    <location>
        <begin position="187"/>
        <end position="204"/>
    </location>
</feature>
<dbReference type="RefSeq" id="WP_144048552.1">
    <property type="nucleotide sequence ID" value="NZ_CP041614.1"/>
</dbReference>
<evidence type="ECO:0000256" key="3">
    <source>
        <dbReference type="ARBA" id="ARBA00047594"/>
    </source>
</evidence>
<sequence>MPGFKHINIQTNERAVDKTNGLTSGFFIIFCVLFFLHLLTLNQASNLGIFTSINDIGTRVPDWMSALLSDFGNGITLGAVFLCYLVKRPELICRVLLAALLSLIFVPLLKQYFDAPRPAVLLEYLNVIGEIRHKHSFPSGHSATAFLFAGLIYLSSQQAMIRVSLIFMASLVGVSRILVGAHWPADVVMGAIVGLSCAYIATQLCPLIRLSFRKRLMAYLLLVLALVSSELNTGYDFSDIYIVQYVRWGLLSLSTIAVLVFTMREVMTSVTAKRQRLHSH</sequence>
<name>A0ABX5X4I2_9GAMM</name>
<feature type="transmembrane region" description="Helical" evidence="4">
    <location>
        <begin position="216"/>
        <end position="233"/>
    </location>
</feature>
<evidence type="ECO:0000256" key="1">
    <source>
        <dbReference type="ARBA" id="ARBA00012374"/>
    </source>
</evidence>
<keyword evidence="4" id="KW-0812">Transmembrane</keyword>
<reference evidence="6 7" key="1">
    <citation type="submission" date="2019-07" db="EMBL/GenBank/DDBJ databases">
        <title>Shewanella sp. YLB-06 whole genomic sequence.</title>
        <authorList>
            <person name="Yu L."/>
        </authorList>
    </citation>
    <scope>NUCLEOTIDE SEQUENCE [LARGE SCALE GENOMIC DNA]</scope>
    <source>
        <strain evidence="6 7">YLB-06</strain>
    </source>
</reference>
<dbReference type="InterPro" id="IPR036938">
    <property type="entry name" value="PAP2/HPO_sf"/>
</dbReference>
<keyword evidence="7" id="KW-1185">Reference proteome</keyword>